<dbReference type="HAMAP" id="MF_00101">
    <property type="entry name" value="AcpS"/>
    <property type="match status" value="1"/>
</dbReference>
<evidence type="ECO:0000313" key="10">
    <source>
        <dbReference type="EMBL" id="MDC4182011.1"/>
    </source>
</evidence>
<sequence length="111" mass="12789">MIIGIGIDSVTISRFQQKKSPEFVKKLLTEHELNKYKSVIGDNNQNIFLAIRWAFKEAIFKALRTWDDFTQLEIRKINGAYECSLNDKIKLHLSISHEGERLVAVAVAERV</sequence>
<dbReference type="RefSeq" id="WP_255034976.1">
    <property type="nucleotide sequence ID" value="NZ_CP101414.1"/>
</dbReference>
<evidence type="ECO:0000256" key="4">
    <source>
        <dbReference type="ARBA" id="ARBA00022832"/>
    </source>
</evidence>
<organism evidence="11 12">
    <name type="scientific">Mycoplasma bradburyae</name>
    <dbReference type="NCBI Taxonomy" id="2963128"/>
    <lineage>
        <taxon>Bacteria</taxon>
        <taxon>Bacillati</taxon>
        <taxon>Mycoplasmatota</taxon>
        <taxon>Mollicutes</taxon>
        <taxon>Mycoplasmataceae</taxon>
        <taxon>Mycoplasma</taxon>
    </lineage>
</organism>
<keyword evidence="7 8" id="KW-0275">Fatty acid biosynthesis</keyword>
<feature type="binding site" evidence="8">
    <location>
        <position position="57"/>
    </location>
    <ligand>
        <name>Mg(2+)</name>
        <dbReference type="ChEBI" id="CHEBI:18420"/>
    </ligand>
</feature>
<dbReference type="GO" id="GO:0000287">
    <property type="term" value="F:magnesium ion binding"/>
    <property type="evidence" value="ECO:0007669"/>
    <property type="project" value="UniProtKB-UniRule"/>
</dbReference>
<feature type="binding site" evidence="8">
    <location>
        <position position="8"/>
    </location>
    <ligand>
        <name>Mg(2+)</name>
        <dbReference type="ChEBI" id="CHEBI:18420"/>
    </ligand>
</feature>
<comment type="similarity">
    <text evidence="8">Belongs to the P-Pant transferase superfamily. AcpS family.</text>
</comment>
<evidence type="ECO:0000313" key="11">
    <source>
        <dbReference type="EMBL" id="MDC4183385.1"/>
    </source>
</evidence>
<dbReference type="GO" id="GO:0008897">
    <property type="term" value="F:holo-[acyl-carrier-protein] synthase activity"/>
    <property type="evidence" value="ECO:0007669"/>
    <property type="project" value="UniProtKB-UniRule"/>
</dbReference>
<comment type="catalytic activity">
    <reaction evidence="8">
        <text>apo-[ACP] + CoA = holo-[ACP] + adenosine 3',5'-bisphosphate + H(+)</text>
        <dbReference type="Rhea" id="RHEA:12068"/>
        <dbReference type="Rhea" id="RHEA-COMP:9685"/>
        <dbReference type="Rhea" id="RHEA-COMP:9690"/>
        <dbReference type="ChEBI" id="CHEBI:15378"/>
        <dbReference type="ChEBI" id="CHEBI:29999"/>
        <dbReference type="ChEBI" id="CHEBI:57287"/>
        <dbReference type="ChEBI" id="CHEBI:58343"/>
        <dbReference type="ChEBI" id="CHEBI:64479"/>
        <dbReference type="EC" id="2.7.8.7"/>
    </reaction>
</comment>
<dbReference type="EC" id="2.7.8.7" evidence="8"/>
<evidence type="ECO:0000256" key="1">
    <source>
        <dbReference type="ARBA" id="ARBA00022516"/>
    </source>
</evidence>
<comment type="caution">
    <text evidence="11">The sequence shown here is derived from an EMBL/GenBank/DDBJ whole genome shotgun (WGS) entry which is preliminary data.</text>
</comment>
<dbReference type="EMBL" id="JAJHZM010000011">
    <property type="protein sequence ID" value="MDC4182011.1"/>
    <property type="molecule type" value="Genomic_DNA"/>
</dbReference>
<keyword evidence="13" id="KW-1185">Reference proteome</keyword>
<accession>A0AAW6HSH7</accession>
<dbReference type="InterPro" id="IPR004568">
    <property type="entry name" value="Ppantetheine-prot_Trfase_dom"/>
</dbReference>
<dbReference type="InterPro" id="IPR037143">
    <property type="entry name" value="4-PPantetheinyl_Trfase_dom_sf"/>
</dbReference>
<evidence type="ECO:0000256" key="6">
    <source>
        <dbReference type="ARBA" id="ARBA00023098"/>
    </source>
</evidence>
<dbReference type="Pfam" id="PF01648">
    <property type="entry name" value="ACPS"/>
    <property type="match status" value="1"/>
</dbReference>
<gene>
    <name evidence="8" type="primary">acpS</name>
    <name evidence="10" type="ORF">LNO68_02285</name>
    <name evidence="11" type="ORF">LNO71_01855</name>
</gene>
<dbReference type="GO" id="GO:0005737">
    <property type="term" value="C:cytoplasm"/>
    <property type="evidence" value="ECO:0007669"/>
    <property type="project" value="UniProtKB-SubCell"/>
</dbReference>
<evidence type="ECO:0000313" key="13">
    <source>
        <dbReference type="Proteomes" id="UP001220940"/>
    </source>
</evidence>
<dbReference type="Proteomes" id="UP001216384">
    <property type="component" value="Unassembled WGS sequence"/>
</dbReference>
<evidence type="ECO:0000256" key="3">
    <source>
        <dbReference type="ARBA" id="ARBA00022723"/>
    </source>
</evidence>
<keyword evidence="2 8" id="KW-0808">Transferase</keyword>
<keyword evidence="1 8" id="KW-0444">Lipid biosynthesis</keyword>
<comment type="function">
    <text evidence="8">Transfers the 4'-phosphopantetheine moiety from coenzyme A to a Ser of acyl-carrier-protein.</text>
</comment>
<dbReference type="InterPro" id="IPR002582">
    <property type="entry name" value="ACPS"/>
</dbReference>
<keyword evidence="8" id="KW-0963">Cytoplasm</keyword>
<keyword evidence="3 8" id="KW-0479">Metal-binding</keyword>
<reference evidence="11 13" key="1">
    <citation type="submission" date="2021-11" db="EMBL/GenBank/DDBJ databases">
        <title>Description of Mycoplasma bradburyaesp. nov.from sea birds: a tribute to a great mycoplasmologist.</title>
        <authorList>
            <person name="Ramirez A.S."/>
            <person name="Poveda C."/>
            <person name="Suarez-Perez A."/>
            <person name="Rosales R.S."/>
            <person name="Dijkman R."/>
            <person name="Feberwee A."/>
            <person name="Spergser J."/>
            <person name="Szostak M.P."/>
            <person name="Ressel L."/>
            <person name="Calabuig P."/>
            <person name="Catania S."/>
            <person name="Gobbo F."/>
            <person name="Timofte D."/>
            <person name="Poveda J.B."/>
        </authorList>
    </citation>
    <scope>NUCLEOTIDE SEQUENCE</scope>
    <source>
        <strain evidence="10 13">T158</strain>
        <strain evidence="11">T264</strain>
    </source>
</reference>
<dbReference type="Proteomes" id="UP001220940">
    <property type="component" value="Unassembled WGS sequence"/>
</dbReference>
<keyword evidence="6 8" id="KW-0443">Lipid metabolism</keyword>
<dbReference type="EMBL" id="JAJHZP010000013">
    <property type="protein sequence ID" value="MDC4183385.1"/>
    <property type="molecule type" value="Genomic_DNA"/>
</dbReference>
<dbReference type="AlphaFoldDB" id="A0AAW6HSH7"/>
<dbReference type="NCBIfam" id="NF000835">
    <property type="entry name" value="PRK00070.4-1"/>
    <property type="match status" value="1"/>
</dbReference>
<dbReference type="GO" id="GO:0006633">
    <property type="term" value="P:fatty acid biosynthetic process"/>
    <property type="evidence" value="ECO:0007669"/>
    <property type="project" value="UniProtKB-UniRule"/>
</dbReference>
<feature type="domain" description="4'-phosphopantetheinyl transferase" evidence="9">
    <location>
        <begin position="4"/>
        <end position="99"/>
    </location>
</feature>
<dbReference type="Gene3D" id="3.90.470.20">
    <property type="entry name" value="4'-phosphopantetheinyl transferase domain"/>
    <property type="match status" value="1"/>
</dbReference>
<evidence type="ECO:0000256" key="7">
    <source>
        <dbReference type="ARBA" id="ARBA00023160"/>
    </source>
</evidence>
<evidence type="ECO:0000256" key="8">
    <source>
        <dbReference type="HAMAP-Rule" id="MF_00101"/>
    </source>
</evidence>
<dbReference type="NCBIfam" id="TIGR00556">
    <property type="entry name" value="pantethn_trn"/>
    <property type="match status" value="1"/>
</dbReference>
<keyword evidence="5 8" id="KW-0460">Magnesium</keyword>
<proteinExistence type="inferred from homology"/>
<keyword evidence="4 8" id="KW-0276">Fatty acid metabolism</keyword>
<dbReference type="InterPro" id="IPR008278">
    <property type="entry name" value="4-PPantetheinyl_Trfase_dom"/>
</dbReference>
<comment type="subcellular location">
    <subcellularLocation>
        <location evidence="8">Cytoplasm</location>
    </subcellularLocation>
</comment>
<protein>
    <recommendedName>
        <fullName evidence="8">Holo-[acyl-carrier-protein] synthase</fullName>
        <shortName evidence="8">Holo-ACP synthase</shortName>
        <ecNumber evidence="8">2.7.8.7</ecNumber>
    </recommendedName>
    <alternativeName>
        <fullName evidence="8">4'-phosphopantetheinyl transferase AcpS</fullName>
    </alternativeName>
</protein>
<evidence type="ECO:0000259" key="9">
    <source>
        <dbReference type="Pfam" id="PF01648"/>
    </source>
</evidence>
<evidence type="ECO:0000256" key="5">
    <source>
        <dbReference type="ARBA" id="ARBA00022842"/>
    </source>
</evidence>
<comment type="cofactor">
    <cofactor evidence="8">
        <name>Mg(2+)</name>
        <dbReference type="ChEBI" id="CHEBI:18420"/>
    </cofactor>
</comment>
<name>A0AAW6HSH7_9MOLU</name>
<evidence type="ECO:0000313" key="12">
    <source>
        <dbReference type="Proteomes" id="UP001216384"/>
    </source>
</evidence>
<evidence type="ECO:0000256" key="2">
    <source>
        <dbReference type="ARBA" id="ARBA00022679"/>
    </source>
</evidence>
<dbReference type="SUPFAM" id="SSF56214">
    <property type="entry name" value="4'-phosphopantetheinyl transferase"/>
    <property type="match status" value="1"/>
</dbReference>